<evidence type="ECO:0000256" key="4">
    <source>
        <dbReference type="ARBA" id="ARBA00022741"/>
    </source>
</evidence>
<evidence type="ECO:0000256" key="2">
    <source>
        <dbReference type="ARBA" id="ARBA00022490"/>
    </source>
</evidence>
<dbReference type="Pfam" id="PF00750">
    <property type="entry name" value="tRNA-synt_1d"/>
    <property type="match status" value="1"/>
</dbReference>
<name>A0A1Y3YB28_9BACT</name>
<organism evidence="16 19">
    <name type="scientific">Odoribacter splanchnicus</name>
    <dbReference type="NCBI Taxonomy" id="28118"/>
    <lineage>
        <taxon>Bacteria</taxon>
        <taxon>Pseudomonadati</taxon>
        <taxon>Bacteroidota</taxon>
        <taxon>Bacteroidia</taxon>
        <taxon>Bacteroidales</taxon>
        <taxon>Odoribacteraceae</taxon>
        <taxon>Odoribacter</taxon>
    </lineage>
</organism>
<evidence type="ECO:0000313" key="14">
    <source>
        <dbReference type="EMBL" id="RGU59043.1"/>
    </source>
</evidence>
<keyword evidence="2 9" id="KW-0963">Cytoplasm</keyword>
<evidence type="ECO:0000256" key="9">
    <source>
        <dbReference type="HAMAP-Rule" id="MF_00123"/>
    </source>
</evidence>
<dbReference type="InterPro" id="IPR009080">
    <property type="entry name" value="tRNAsynth_Ia_anticodon-bd"/>
</dbReference>
<protein>
    <recommendedName>
        <fullName evidence="9">Arginine--tRNA ligase</fullName>
        <ecNumber evidence="9">6.1.1.19</ecNumber>
    </recommendedName>
    <alternativeName>
        <fullName evidence="9">Arginyl-tRNA synthetase</fullName>
        <shortName evidence="9">ArgRS</shortName>
    </alternativeName>
</protein>
<dbReference type="SUPFAM" id="SSF55190">
    <property type="entry name" value="Arginyl-tRNA synthetase (ArgRS), N-terminal 'additional' domain"/>
    <property type="match status" value="1"/>
</dbReference>
<keyword evidence="4 9" id="KW-0547">Nucleotide-binding</keyword>
<dbReference type="SUPFAM" id="SSF52374">
    <property type="entry name" value="Nucleotidylyl transferase"/>
    <property type="match status" value="1"/>
</dbReference>
<feature type="short sequence motif" description="'HIGH' region" evidence="9">
    <location>
        <begin position="124"/>
        <end position="134"/>
    </location>
</feature>
<dbReference type="PANTHER" id="PTHR11956">
    <property type="entry name" value="ARGINYL-TRNA SYNTHETASE"/>
    <property type="match status" value="1"/>
</dbReference>
<keyword evidence="5 9" id="KW-0067">ATP-binding</keyword>
<dbReference type="Proteomes" id="UP000283426">
    <property type="component" value="Unassembled WGS sequence"/>
</dbReference>
<dbReference type="InterPro" id="IPR001278">
    <property type="entry name" value="Arg-tRNA-ligase"/>
</dbReference>
<comment type="subcellular location">
    <subcellularLocation>
        <location evidence="9">Cytoplasm</location>
    </subcellularLocation>
</comment>
<evidence type="ECO:0000313" key="17">
    <source>
        <dbReference type="Proteomes" id="UP000283426"/>
    </source>
</evidence>
<evidence type="ECO:0000313" key="16">
    <source>
        <dbReference type="EMBL" id="RGY06651.1"/>
    </source>
</evidence>
<dbReference type="Gene3D" id="3.40.50.620">
    <property type="entry name" value="HUPs"/>
    <property type="match status" value="1"/>
</dbReference>
<reference evidence="13" key="2">
    <citation type="submission" date="2023-01" db="EMBL/GenBank/DDBJ databases">
        <title>Human gut microbiome strain richness.</title>
        <authorList>
            <person name="Chen-Liaw A."/>
        </authorList>
    </citation>
    <scope>NUCLEOTIDE SEQUENCE</scope>
    <source>
        <strain evidence="13">RTP21484st1_B7_RTP21484_190118</strain>
    </source>
</reference>
<dbReference type="GO" id="GO:0006420">
    <property type="term" value="P:arginyl-tRNA aminoacylation"/>
    <property type="evidence" value="ECO:0007669"/>
    <property type="project" value="UniProtKB-UniRule"/>
</dbReference>
<dbReference type="CDD" id="cd07956">
    <property type="entry name" value="Anticodon_Ia_Arg"/>
    <property type="match status" value="1"/>
</dbReference>
<dbReference type="SMART" id="SM00836">
    <property type="entry name" value="DALR_1"/>
    <property type="match status" value="1"/>
</dbReference>
<evidence type="ECO:0000256" key="7">
    <source>
        <dbReference type="ARBA" id="ARBA00023146"/>
    </source>
</evidence>
<dbReference type="InterPro" id="IPR036695">
    <property type="entry name" value="Arg-tRNA-synth_N_sf"/>
</dbReference>
<dbReference type="GO" id="GO:0005737">
    <property type="term" value="C:cytoplasm"/>
    <property type="evidence" value="ECO:0007669"/>
    <property type="project" value="UniProtKB-SubCell"/>
</dbReference>
<dbReference type="Proteomes" id="UP000284243">
    <property type="component" value="Unassembled WGS sequence"/>
</dbReference>
<dbReference type="PROSITE" id="PS00178">
    <property type="entry name" value="AA_TRNA_LIGASE_I"/>
    <property type="match status" value="1"/>
</dbReference>
<dbReference type="PANTHER" id="PTHR11956:SF5">
    <property type="entry name" value="ARGININE--TRNA LIGASE, CYTOPLASMIC"/>
    <property type="match status" value="1"/>
</dbReference>
<evidence type="ECO:0000313" key="13">
    <source>
        <dbReference type="EMBL" id="MDB9224781.1"/>
    </source>
</evidence>
<reference evidence="17 18" key="1">
    <citation type="submission" date="2018-08" db="EMBL/GenBank/DDBJ databases">
        <title>A genome reference for cultivated species of the human gut microbiota.</title>
        <authorList>
            <person name="Zou Y."/>
            <person name="Xue W."/>
            <person name="Luo G."/>
        </authorList>
    </citation>
    <scope>NUCLEOTIDE SEQUENCE [LARGE SCALE GENOMIC DNA]</scope>
    <source>
        <strain evidence="15 17">AF14-6AC</strain>
        <strain evidence="14 18">AF16-14</strain>
        <strain evidence="16 19">OF03-11</strain>
    </source>
</reference>
<dbReference type="AlphaFoldDB" id="A0A1Y3YB28"/>
<dbReference type="EMBL" id="QRYC01000001">
    <property type="protein sequence ID" value="RGU59043.1"/>
    <property type="molecule type" value="Genomic_DNA"/>
</dbReference>
<evidence type="ECO:0000313" key="18">
    <source>
        <dbReference type="Proteomes" id="UP000284243"/>
    </source>
</evidence>
<accession>A0A1Y3YB28</accession>
<keyword evidence="7 9" id="KW-0030">Aminoacyl-tRNA synthetase</keyword>
<evidence type="ECO:0000256" key="1">
    <source>
        <dbReference type="ARBA" id="ARBA00005594"/>
    </source>
</evidence>
<dbReference type="EMBL" id="QSCO01000011">
    <property type="protein sequence ID" value="RGY06651.1"/>
    <property type="molecule type" value="Genomic_DNA"/>
</dbReference>
<gene>
    <name evidence="9 13" type="primary">argS</name>
    <name evidence="15" type="ORF">DWW24_18210</name>
    <name evidence="14" type="ORF">DWW57_01235</name>
    <name evidence="16" type="ORF">DXA53_09035</name>
    <name evidence="13" type="ORF">PN645_17530</name>
</gene>
<dbReference type="InterPro" id="IPR005148">
    <property type="entry name" value="Arg-tRNA-synth_N"/>
</dbReference>
<evidence type="ECO:0000313" key="15">
    <source>
        <dbReference type="EMBL" id="RGV19510.1"/>
    </source>
</evidence>
<dbReference type="SMART" id="SM01016">
    <property type="entry name" value="Arg_tRNA_synt_N"/>
    <property type="match status" value="1"/>
</dbReference>
<comment type="caution">
    <text evidence="16">The sequence shown here is derived from an EMBL/GenBank/DDBJ whole genome shotgun (WGS) entry which is preliminary data.</text>
</comment>
<keyword evidence="3 9" id="KW-0436">Ligase</keyword>
<dbReference type="EMBL" id="JAQMRD010000031">
    <property type="protein sequence ID" value="MDB9224781.1"/>
    <property type="molecule type" value="Genomic_DNA"/>
</dbReference>
<dbReference type="SUPFAM" id="SSF47323">
    <property type="entry name" value="Anticodon-binding domain of a subclass of class I aminoacyl-tRNA synthetases"/>
    <property type="match status" value="1"/>
</dbReference>
<feature type="domain" description="Arginyl tRNA synthetase N-terminal" evidence="12">
    <location>
        <begin position="5"/>
        <end position="88"/>
    </location>
</feature>
<evidence type="ECO:0000256" key="3">
    <source>
        <dbReference type="ARBA" id="ARBA00022598"/>
    </source>
</evidence>
<proteinExistence type="inferred from homology"/>
<evidence type="ECO:0000256" key="8">
    <source>
        <dbReference type="ARBA" id="ARBA00049339"/>
    </source>
</evidence>
<dbReference type="Pfam" id="PF05746">
    <property type="entry name" value="DALR_1"/>
    <property type="match status" value="1"/>
</dbReference>
<evidence type="ECO:0000256" key="5">
    <source>
        <dbReference type="ARBA" id="ARBA00022840"/>
    </source>
</evidence>
<evidence type="ECO:0000313" key="19">
    <source>
        <dbReference type="Proteomes" id="UP000284434"/>
    </source>
</evidence>
<dbReference type="Gene3D" id="1.10.730.10">
    <property type="entry name" value="Isoleucyl-tRNA Synthetase, Domain 1"/>
    <property type="match status" value="1"/>
</dbReference>
<dbReference type="HAMAP" id="MF_00123">
    <property type="entry name" value="Arg_tRNA_synth"/>
    <property type="match status" value="1"/>
</dbReference>
<dbReference type="FunFam" id="1.10.730.10:FF:000006">
    <property type="entry name" value="Arginyl-tRNA synthetase 2, mitochondrial"/>
    <property type="match status" value="1"/>
</dbReference>
<dbReference type="GO" id="GO:0005524">
    <property type="term" value="F:ATP binding"/>
    <property type="evidence" value="ECO:0007669"/>
    <property type="project" value="UniProtKB-UniRule"/>
</dbReference>
<dbReference type="Proteomes" id="UP000284434">
    <property type="component" value="Unassembled WGS sequence"/>
</dbReference>
<dbReference type="InterPro" id="IPR014729">
    <property type="entry name" value="Rossmann-like_a/b/a_fold"/>
</dbReference>
<comment type="subunit">
    <text evidence="9">Monomer.</text>
</comment>
<dbReference type="InterPro" id="IPR008909">
    <property type="entry name" value="DALR_anticod-bd"/>
</dbReference>
<dbReference type="Gene3D" id="3.30.1360.70">
    <property type="entry name" value="Arginyl tRNA synthetase N-terminal domain"/>
    <property type="match status" value="1"/>
</dbReference>
<dbReference type="EC" id="6.1.1.19" evidence="9"/>
<sequence length="596" mass="67647">MSIESLLTTKVIEAVKQCYDADVDKDKVQLQATRKEFAGDLTVVVFPFTRFSKKSPEETGKELGGYLKQHIEEIKDYNVVKGFLNIEISAAYWLGVLNEVAQDPKYGYVHENSGHSYMIEYSSPNTNKPLHLGHIRNNLLGWSVSEIQKANGHEVRMVNLVNDRGIHICKSMIAWKKFANGATPESTGTKGDHFVGDYYVRFDKEYKAEIKALMEKEGMEEEEAKKKAPILLEAQEMLRKWEAGDEETVSLWRTMNDWVLKGFDETYRLMGVGFDKVYFESQTYKKGRDIVLKGLADGVLYRKETGSVWADLTGDGLDHKLLLRDDGTSVYMTQDIGTAYERFNEFDMDEMIYVVGNEQNYHFQVLSLICGKLGFPWADKIKHLSYGMVELPEGKMKSREGTVVDADDLMAEMIDTARETSQELGKLDGYSEAEAEEVYRKVALGALKYFILKVDPKKTMMFNPKESIDFNGNTGPFIQYTYARIQSVLRKAADAGASPLSADTHIQLSEKEQNLIKLVAKLPDVVKEAGTTYSPALLANYAYDLAKEFNQFYHDFSILKEENEALRNFRLLLAKQCGEAIKNAMGMLGIEMPERM</sequence>
<dbReference type="FunFam" id="3.40.50.620:FF:000125">
    <property type="entry name" value="Arginine--tRNA ligase"/>
    <property type="match status" value="1"/>
</dbReference>
<dbReference type="GO" id="GO:0004814">
    <property type="term" value="F:arginine-tRNA ligase activity"/>
    <property type="evidence" value="ECO:0007669"/>
    <property type="project" value="UniProtKB-UniRule"/>
</dbReference>
<evidence type="ECO:0000256" key="10">
    <source>
        <dbReference type="RuleBase" id="RU363038"/>
    </source>
</evidence>
<comment type="catalytic activity">
    <reaction evidence="8 9">
        <text>tRNA(Arg) + L-arginine + ATP = L-arginyl-tRNA(Arg) + AMP + diphosphate</text>
        <dbReference type="Rhea" id="RHEA:20301"/>
        <dbReference type="Rhea" id="RHEA-COMP:9658"/>
        <dbReference type="Rhea" id="RHEA-COMP:9673"/>
        <dbReference type="ChEBI" id="CHEBI:30616"/>
        <dbReference type="ChEBI" id="CHEBI:32682"/>
        <dbReference type="ChEBI" id="CHEBI:33019"/>
        <dbReference type="ChEBI" id="CHEBI:78442"/>
        <dbReference type="ChEBI" id="CHEBI:78513"/>
        <dbReference type="ChEBI" id="CHEBI:456215"/>
        <dbReference type="EC" id="6.1.1.19"/>
    </reaction>
</comment>
<dbReference type="RefSeq" id="WP_022160328.1">
    <property type="nucleotide sequence ID" value="NZ_BAABYK010000001.1"/>
</dbReference>
<dbReference type="EMBL" id="QRYW01000049">
    <property type="protein sequence ID" value="RGV19510.1"/>
    <property type="molecule type" value="Genomic_DNA"/>
</dbReference>
<evidence type="ECO:0000256" key="6">
    <source>
        <dbReference type="ARBA" id="ARBA00022917"/>
    </source>
</evidence>
<dbReference type="Proteomes" id="UP001212263">
    <property type="component" value="Unassembled WGS sequence"/>
</dbReference>
<evidence type="ECO:0000259" key="11">
    <source>
        <dbReference type="SMART" id="SM00836"/>
    </source>
</evidence>
<dbReference type="Pfam" id="PF03485">
    <property type="entry name" value="Arg_tRNA_synt_N"/>
    <property type="match status" value="1"/>
</dbReference>
<dbReference type="PRINTS" id="PR01038">
    <property type="entry name" value="TRNASYNTHARG"/>
</dbReference>
<dbReference type="NCBIfam" id="TIGR00456">
    <property type="entry name" value="argS"/>
    <property type="match status" value="1"/>
</dbReference>
<feature type="domain" description="DALR anticodon binding" evidence="11">
    <location>
        <begin position="478"/>
        <end position="596"/>
    </location>
</feature>
<keyword evidence="6 9" id="KW-0648">Protein biosynthesis</keyword>
<dbReference type="InterPro" id="IPR001412">
    <property type="entry name" value="aa-tRNA-synth_I_CS"/>
</dbReference>
<evidence type="ECO:0000259" key="12">
    <source>
        <dbReference type="SMART" id="SM01016"/>
    </source>
</evidence>
<dbReference type="InterPro" id="IPR035684">
    <property type="entry name" value="ArgRS_core"/>
</dbReference>
<comment type="similarity">
    <text evidence="1 9 10">Belongs to the class-I aminoacyl-tRNA synthetase family.</text>
</comment>